<protein>
    <submittedName>
        <fullName evidence="2">Multidrug transporter AcrB</fullName>
    </submittedName>
</protein>
<feature type="transmembrane region" description="Helical" evidence="1">
    <location>
        <begin position="907"/>
        <end position="930"/>
    </location>
</feature>
<dbReference type="OrthoDB" id="9757904at2"/>
<organism evidence="2 3">
    <name type="scientific">Amnimonas aquatica</name>
    <dbReference type="NCBI Taxonomy" id="2094561"/>
    <lineage>
        <taxon>Bacteria</taxon>
        <taxon>Pseudomonadati</taxon>
        <taxon>Pseudomonadota</taxon>
        <taxon>Gammaproteobacteria</taxon>
        <taxon>Moraxellales</taxon>
        <taxon>Moraxellaceae</taxon>
        <taxon>Amnimonas</taxon>
    </lineage>
</organism>
<sequence>MRLAAFSVRNFQFTLVMFFLMTALGWHTWQNIPRGEDPTFPIPVVTVVAVYPGADPADMEKLVADPLEDAINRIDDVKKILSISEDGLAVVSAEFDWSKDAEKKYDEALREINAMRPQLPSGLHSLEIIKASPGLVNILQMALVGPNGSPRAMRDLAEDLQDRLEQVAGVRDVDIWGLAEPEIQISLNLARLAQYQVPASRVAQILQGENANIPGGAIEAGARRFNIRTTGSYKSLDEIRDTVIASSGQRVLRLKDVAEVRWDYAEESHRTRYQGRQAIFITVNQKDNQNIFKVRDGLMQEVERFRAGLSPDYRLEVGFDQSTNVDHRLGRLATDFVIAIGLVLFTLLPLGLRAAGVVMVSIPLSMAMGMAMLYFSGFSLNQLSIAGFVLALGLLVDDSIVVTENIARFLRMGYSRTQAAILATKQIYLAVLGCTATLLFAFLPLFFLPEGAGKFIRSLPAAVTFTVLASLLVSFTIIPFLASRWLSSNEHPEGNRLLQAVMRGIHTVYRPLLKWALTHPRKTLGLAGAGFLATLLLVPGLGVSLFPNADVPQVLISVETPDGSALEETDRAVRHVERILLDSPEVKTVFANSGRGNPRIFYNVFPKETRSNIGDLFVTLHEYDSVKTPAFYQRLRREFADYPAARIIVKPFENGPPIDAPIAIRILGPEIDSLRDLAGQVEDLIKQQAGTRDVVNPVRLQRTDLDLGLDTTKASLYGISTQEVDRTVRLAIAGESIGKFREADGDEFDIRLRLPLQDGHARLDSLAQIHLATASGAALPLSQIASPQLSSAPNKIPRYQRQRAVTVTAYTVDGYNTEKVTAAVVEKLETMAWPAGYHYKIGGQVEARQESFGGIETAALVAIFGILAVLILEFGSFKSTAIVAGVIPLGIMGGLVALFLAGQSISFTAMIGFIALIGIEIKNSILLVDFTNQLRQQGRPLLEAIQEAGEIRFLPILLTSLTAIGGLLPLAVQASPLYSPLAWVIIGGLISSTFLARLVTPVMYLLMAPPVAEARDDT</sequence>
<dbReference type="Gene3D" id="3.30.2090.10">
    <property type="entry name" value="Multidrug efflux transporter AcrB TolC docking domain, DN and DC subdomains"/>
    <property type="match status" value="2"/>
</dbReference>
<comment type="caution">
    <text evidence="2">The sequence shown here is derived from an EMBL/GenBank/DDBJ whole genome shotgun (WGS) entry which is preliminary data.</text>
</comment>
<dbReference type="PANTHER" id="PTHR32063">
    <property type="match status" value="1"/>
</dbReference>
<keyword evidence="1" id="KW-0472">Membrane</keyword>
<name>A0A2P6ATE0_9GAMM</name>
<dbReference type="PRINTS" id="PR00702">
    <property type="entry name" value="ACRIFLAVINRP"/>
</dbReference>
<feature type="transmembrane region" description="Helical" evidence="1">
    <location>
        <begin position="459"/>
        <end position="482"/>
    </location>
</feature>
<dbReference type="RefSeq" id="WP_105191661.1">
    <property type="nucleotide sequence ID" value="NZ_PTQZ01000060.1"/>
</dbReference>
<feature type="transmembrane region" description="Helical" evidence="1">
    <location>
        <begin position="977"/>
        <end position="999"/>
    </location>
</feature>
<feature type="transmembrane region" description="Helical" evidence="1">
    <location>
        <begin position="524"/>
        <end position="546"/>
    </location>
</feature>
<dbReference type="Gene3D" id="3.30.70.1430">
    <property type="entry name" value="Multidrug efflux transporter AcrB pore domain"/>
    <property type="match status" value="2"/>
</dbReference>
<dbReference type="GO" id="GO:0042910">
    <property type="term" value="F:xenobiotic transmembrane transporter activity"/>
    <property type="evidence" value="ECO:0007669"/>
    <property type="project" value="TreeGrafter"/>
</dbReference>
<keyword evidence="1" id="KW-0812">Transmembrane</keyword>
<proteinExistence type="predicted"/>
<feature type="transmembrane region" description="Helical" evidence="1">
    <location>
        <begin position="881"/>
        <end position="901"/>
    </location>
</feature>
<dbReference type="SUPFAM" id="SSF82714">
    <property type="entry name" value="Multidrug efflux transporter AcrB TolC docking domain, DN and DC subdomains"/>
    <property type="match status" value="2"/>
</dbReference>
<dbReference type="EMBL" id="PTQZ01000060">
    <property type="protein sequence ID" value="PQA47671.1"/>
    <property type="molecule type" value="Genomic_DNA"/>
</dbReference>
<evidence type="ECO:0000313" key="2">
    <source>
        <dbReference type="EMBL" id="PQA47671.1"/>
    </source>
</evidence>
<dbReference type="GO" id="GO:0005886">
    <property type="term" value="C:plasma membrane"/>
    <property type="evidence" value="ECO:0007669"/>
    <property type="project" value="TreeGrafter"/>
</dbReference>
<dbReference type="InterPro" id="IPR001036">
    <property type="entry name" value="Acrflvin-R"/>
</dbReference>
<reference evidence="3" key="1">
    <citation type="submission" date="2018-02" db="EMBL/GenBank/DDBJ databases">
        <title>Genome sequencing of Solimonas sp. HR-BB.</title>
        <authorList>
            <person name="Lee Y."/>
            <person name="Jeon C.O."/>
        </authorList>
    </citation>
    <scope>NUCLEOTIDE SEQUENCE [LARGE SCALE GENOMIC DNA]</scope>
    <source>
        <strain evidence="3">HR-E</strain>
    </source>
</reference>
<feature type="transmembrane region" description="Helical" evidence="1">
    <location>
        <begin position="951"/>
        <end position="971"/>
    </location>
</feature>
<dbReference type="Gene3D" id="1.20.1640.10">
    <property type="entry name" value="Multidrug efflux transporter AcrB transmembrane domain"/>
    <property type="match status" value="2"/>
</dbReference>
<dbReference type="InterPro" id="IPR027463">
    <property type="entry name" value="AcrB_DN_DC_subdom"/>
</dbReference>
<feature type="transmembrane region" description="Helical" evidence="1">
    <location>
        <begin position="357"/>
        <end position="377"/>
    </location>
</feature>
<dbReference type="Gene3D" id="3.30.70.1440">
    <property type="entry name" value="Multidrug efflux transporter AcrB pore domain"/>
    <property type="match status" value="1"/>
</dbReference>
<evidence type="ECO:0000256" key="1">
    <source>
        <dbReference type="SAM" id="Phobius"/>
    </source>
</evidence>
<feature type="transmembrane region" description="Helical" evidence="1">
    <location>
        <begin position="383"/>
        <end position="406"/>
    </location>
</feature>
<dbReference type="SUPFAM" id="SSF82693">
    <property type="entry name" value="Multidrug efflux transporter AcrB pore domain, PN1, PN2, PC1 and PC2 subdomains"/>
    <property type="match status" value="3"/>
</dbReference>
<evidence type="ECO:0000313" key="3">
    <source>
        <dbReference type="Proteomes" id="UP000243900"/>
    </source>
</evidence>
<dbReference type="AlphaFoldDB" id="A0A2P6ATE0"/>
<keyword evidence="3" id="KW-1185">Reference proteome</keyword>
<gene>
    <name evidence="2" type="ORF">C5O18_03950</name>
</gene>
<dbReference type="PANTHER" id="PTHR32063:SF24">
    <property type="entry name" value="CATION EFFLUX SYSTEM (ACRB_ACRD_ACRF FAMILY)"/>
    <property type="match status" value="1"/>
</dbReference>
<feature type="transmembrane region" description="Helical" evidence="1">
    <location>
        <begin position="427"/>
        <end position="447"/>
    </location>
</feature>
<feature type="transmembrane region" description="Helical" evidence="1">
    <location>
        <begin position="332"/>
        <end position="350"/>
    </location>
</feature>
<dbReference type="Proteomes" id="UP000243900">
    <property type="component" value="Unassembled WGS sequence"/>
</dbReference>
<dbReference type="Pfam" id="PF00873">
    <property type="entry name" value="ACR_tran"/>
    <property type="match status" value="1"/>
</dbReference>
<dbReference type="Gene3D" id="3.30.70.1320">
    <property type="entry name" value="Multidrug efflux transporter AcrB pore domain like"/>
    <property type="match status" value="1"/>
</dbReference>
<accession>A0A2P6ATE0</accession>
<feature type="transmembrane region" description="Helical" evidence="1">
    <location>
        <begin position="857"/>
        <end position="874"/>
    </location>
</feature>
<keyword evidence="1" id="KW-1133">Transmembrane helix</keyword>
<dbReference type="SUPFAM" id="SSF82866">
    <property type="entry name" value="Multidrug efflux transporter AcrB transmembrane domain"/>
    <property type="match status" value="2"/>
</dbReference>